<evidence type="ECO:0000313" key="2">
    <source>
        <dbReference type="Proteomes" id="UP000593918"/>
    </source>
</evidence>
<protein>
    <recommendedName>
        <fullName evidence="3">Helix-turn-helix domain-containing protein</fullName>
    </recommendedName>
</protein>
<evidence type="ECO:0000313" key="1">
    <source>
        <dbReference type="EMBL" id="QOL55246.1"/>
    </source>
</evidence>
<dbReference type="SUPFAM" id="SSF46955">
    <property type="entry name" value="Putative DNA-binding domain"/>
    <property type="match status" value="1"/>
</dbReference>
<dbReference type="EMBL" id="CP062943">
    <property type="protein sequence ID" value="QOL55246.1"/>
    <property type="molecule type" value="Genomic_DNA"/>
</dbReference>
<dbReference type="Proteomes" id="UP000593918">
    <property type="component" value="Chromosome"/>
</dbReference>
<proteinExistence type="predicted"/>
<accession>A0A7L9ULT1</accession>
<name>A0A7L9ULT1_BIFLL</name>
<reference evidence="1 2" key="1">
    <citation type="submission" date="2020-10" db="EMBL/GenBank/DDBJ databases">
        <title>Genome sequencing of Bifidobacterium longum subsp. longum KCTC 5915.</title>
        <authorList>
            <person name="Kim J."/>
        </authorList>
    </citation>
    <scope>NUCLEOTIDE SEQUENCE [LARGE SCALE GENOMIC DNA]</scope>
    <source>
        <strain evidence="1 2">KCTC 5915</strain>
    </source>
</reference>
<sequence>MMQGLLTYEALAEHYGVSRRTMYQRVWKGEAPTPVLGPSGRVRGWRPEEVARYDSANQRTRAEYLYGSDK</sequence>
<dbReference type="AlphaFoldDB" id="A0A7L9ULT1"/>
<gene>
    <name evidence="1" type="ORF">BL5915_10940</name>
</gene>
<organism evidence="1 2">
    <name type="scientific">Bifidobacterium longum subsp. longum</name>
    <dbReference type="NCBI Taxonomy" id="1679"/>
    <lineage>
        <taxon>Bacteria</taxon>
        <taxon>Bacillati</taxon>
        <taxon>Actinomycetota</taxon>
        <taxon>Actinomycetes</taxon>
        <taxon>Bifidobacteriales</taxon>
        <taxon>Bifidobacteriaceae</taxon>
        <taxon>Bifidobacterium</taxon>
    </lineage>
</organism>
<dbReference type="InterPro" id="IPR009061">
    <property type="entry name" value="DNA-bd_dom_put_sf"/>
</dbReference>
<evidence type="ECO:0008006" key="3">
    <source>
        <dbReference type="Google" id="ProtNLM"/>
    </source>
</evidence>
<dbReference type="RefSeq" id="WP_200408247.1">
    <property type="nucleotide sequence ID" value="NZ_CP062943.1"/>
</dbReference>